<organism evidence="1 2">
    <name type="scientific">Sphingomonas changnyeongensis</name>
    <dbReference type="NCBI Taxonomy" id="2698679"/>
    <lineage>
        <taxon>Bacteria</taxon>
        <taxon>Pseudomonadati</taxon>
        <taxon>Pseudomonadota</taxon>
        <taxon>Alphaproteobacteria</taxon>
        <taxon>Sphingomonadales</taxon>
        <taxon>Sphingomonadaceae</taxon>
        <taxon>Sphingomonas</taxon>
    </lineage>
</organism>
<proteinExistence type="predicted"/>
<dbReference type="Proteomes" id="UP000464468">
    <property type="component" value="Chromosome"/>
</dbReference>
<name>A0A7Z2NWK1_9SPHN</name>
<evidence type="ECO:0000313" key="1">
    <source>
        <dbReference type="EMBL" id="QHL91161.1"/>
    </source>
</evidence>
<dbReference type="KEGG" id="schy:GVO57_10460"/>
<evidence type="ECO:0000313" key="2">
    <source>
        <dbReference type="Proteomes" id="UP000464468"/>
    </source>
</evidence>
<dbReference type="RefSeq" id="WP_160593091.1">
    <property type="nucleotide sequence ID" value="NZ_CP047895.1"/>
</dbReference>
<protein>
    <submittedName>
        <fullName evidence="1">Uncharacterized protein</fullName>
    </submittedName>
</protein>
<gene>
    <name evidence="1" type="ORF">GVO57_10460</name>
</gene>
<reference evidence="1 2" key="1">
    <citation type="submission" date="2020-01" db="EMBL/GenBank/DDBJ databases">
        <title>Sphingomonas sp. C33 whole genome sequece.</title>
        <authorList>
            <person name="Park C."/>
        </authorList>
    </citation>
    <scope>NUCLEOTIDE SEQUENCE [LARGE SCALE GENOMIC DNA]</scope>
    <source>
        <strain evidence="1 2">C33</strain>
    </source>
</reference>
<accession>A0A7Z2NWK1</accession>
<dbReference type="EMBL" id="CP047895">
    <property type="protein sequence ID" value="QHL91161.1"/>
    <property type="molecule type" value="Genomic_DNA"/>
</dbReference>
<sequence>MAWTPENRILIVGKEVEKHKHRLAQRLDRACRDLDARIAHTEGELMKPLEARALGSLNAEIRNHARSLERPERSKLIRQAMEADDDTTLASILGSPPYLSRLSNEDRDHYLHQYHAKKNPHLVARLALMKKVRDTMDSTGGNGSAFHLAFQNVVKAKPQMVRAINDANERALAALRIEPTV</sequence>
<dbReference type="AlphaFoldDB" id="A0A7Z2NWK1"/>
<keyword evidence="2" id="KW-1185">Reference proteome</keyword>